<feature type="coiled-coil region" evidence="6">
    <location>
        <begin position="33"/>
        <end position="81"/>
    </location>
</feature>
<evidence type="ECO:0000256" key="7">
    <source>
        <dbReference type="SAM" id="MobiDB-lite"/>
    </source>
</evidence>
<evidence type="ECO:0000313" key="10">
    <source>
        <dbReference type="Proteomes" id="UP001566132"/>
    </source>
</evidence>
<dbReference type="Proteomes" id="UP001566132">
    <property type="component" value="Unassembled WGS sequence"/>
</dbReference>
<evidence type="ECO:0000256" key="6">
    <source>
        <dbReference type="SAM" id="Coils"/>
    </source>
</evidence>
<comment type="subcellular location">
    <subcellularLocation>
        <location evidence="1">Cytoplasm</location>
        <location evidence="1">Cytoskeleton</location>
        <location evidence="1">Microtubule organizing center</location>
        <location evidence="1">Centrosome</location>
    </subcellularLocation>
</comment>
<evidence type="ECO:0000256" key="1">
    <source>
        <dbReference type="ARBA" id="ARBA00004300"/>
    </source>
</evidence>
<feature type="coiled-coil region" evidence="6">
    <location>
        <begin position="958"/>
        <end position="999"/>
    </location>
</feature>
<evidence type="ECO:0000259" key="8">
    <source>
        <dbReference type="Pfam" id="PF10495"/>
    </source>
</evidence>
<feature type="coiled-coil region" evidence="6">
    <location>
        <begin position="233"/>
        <end position="404"/>
    </location>
</feature>
<dbReference type="GO" id="GO:0005813">
    <property type="term" value="C:centrosome"/>
    <property type="evidence" value="ECO:0007669"/>
    <property type="project" value="UniProtKB-SubCell"/>
</dbReference>
<keyword evidence="5" id="KW-0206">Cytoskeleton</keyword>
<feature type="compositionally biased region" description="Polar residues" evidence="7">
    <location>
        <begin position="1428"/>
        <end position="1438"/>
    </location>
</feature>
<dbReference type="GO" id="GO:0005737">
    <property type="term" value="C:cytoplasm"/>
    <property type="evidence" value="ECO:0007669"/>
    <property type="project" value="UniProtKB-ARBA"/>
</dbReference>
<evidence type="ECO:0000256" key="4">
    <source>
        <dbReference type="ARBA" id="ARBA00023054"/>
    </source>
</evidence>
<sequence length="1494" mass="174410">MMSNERDLPGQHLAKFSCKLHVENQADHLVQQITDLNDHLQVSEKKYKELESERDEAVGKIKLLRDIINDLEHIIEEKDQEISVHLRNLEKLQCIVNQQNHSLENFKLLTPFGNISDIRDLKQHCEELENEVQKLRISAELAGSEGALKQIKLQLSEIENSVDKRTRELELLHSTGTNSCSSPSEEMSVRDLVRPQTSSICMDECEVPLQQLARLKEKLLRHTRAEEAAIKRIQDLEMQTTSLRSEIEEVSNEKEFMKRQIHEQLVLISDLQIRLEQQRIKAEHIEKQTNTSLETKIYDLQSEIINLQEKLRSKEKAIHAQEQLIKETQDRVKDLESEIATAKVDDLVIEMQKELETLKLENQILKEKNSTETQILPNLVENIIHDKNNDIEKLRAKLIETEQGLSKYSALNLDKNDLKILSHLKSSGGSIEQLISILDLSEPIEHMRHYELTRSDNLSVPSHFSLKNDTECPGNSSEPEISSIEKIGSNFNYTFATPLEKPNSTELHQRSCDKRVRFEDTSNLFKQIESLKLEIEEKNLRIQEMQIKIGILNEFEDKITQLQIRLDETEEALTNATKTFEKEQKEANEREQKLGVELAEKKMHLSEREKEIDALKVDSQRKDEMYLELAEEKRNLEQELLKKDSFNLEQELNEKNRIIEELQAKQNELWQQIETASSEITNLKAQIDDLISKTNDIEGQKQSLELKFQSQTQNLSKVQKELNNKNDIISDLNNQIGQLSLNHLSIIKRKGKELKELKDNFKEKDVVIEKLQKEVKKNEDLVADQVCEIDILNEDLKYYQRQASELEEQLKDSNKKIGDDEKQQISELNKEIGKLQELIREKDSHINKMTEDQNQLHENMKVIDNKIKETGNIFDLSKRLKKEQKKNADLLMEIHKLKASLWNYEAAAAIPIEEVTGQVKKELECAAQIDSNILSAVSDQNLSSISEGQDNEYYIKSLARQKNYNKQLMRNYDKLEQQKLSLEQQCYNLQQNLTELQNILDKEKLVHKQTMLQDAKLMEQLTFKLNGALDYQEQLERILQEEKDCRRSLEIQFEELKKPSSSSESTKYQNAPSKEQHDLALLQKKLDTIKEEKEKLMKENKILQHTNNELQNNVKYTTEMLNLESERNRNYEEKLRVLTEKERSLSEQFLRKKFELEAKDRELEESKIKLDEMQQEKTLLKKQKSDLIKALKTQNQSISLDGAIVPETLENLIVELKQKSEENKRRLVYIEQIEKEKKDLEFQLRNEMRNGVNNQMPFTDLVARCNYLFAKSLKLESVKKALIWQKRYLIDYLESHKHHCLIEVLPNQPHENHCLRRRHPPIQHFRAAVYAVMSIQRMKFLVRRWNTGMRKYEKINARHYQKSAELYLLENQGGAAANFQVGQPVSNQHFSPSRERLNSENPFRQEFAAITEDPRPLSPVFNAISNLHENPWSGQTPPSKEHGKSFNVKPSGFHAASSTTSLDPLQTPEFLTHLRDRIDQIRHKLSLPLSTSET</sequence>
<comment type="caution">
    <text evidence="9">The sequence shown here is derived from an EMBL/GenBank/DDBJ whole genome shotgun (WGS) entry which is preliminary data.</text>
</comment>
<protein>
    <recommendedName>
        <fullName evidence="8">Pericentrin/AKAP-450 centrosomal targeting domain-containing protein</fullName>
    </recommendedName>
</protein>
<dbReference type="Pfam" id="PF10495">
    <property type="entry name" value="PACT_coil_coil"/>
    <property type="match status" value="1"/>
</dbReference>
<evidence type="ECO:0000256" key="5">
    <source>
        <dbReference type="ARBA" id="ARBA00023212"/>
    </source>
</evidence>
<gene>
    <name evidence="9" type="ORF">ABEB36_008419</name>
</gene>
<keyword evidence="3" id="KW-0597">Phosphoprotein</keyword>
<accession>A0ABD1ELW0</accession>
<name>A0ABD1ELW0_HYPHA</name>
<dbReference type="InterPro" id="IPR019528">
    <property type="entry name" value="PACT_domain"/>
</dbReference>
<dbReference type="InterPro" id="IPR028745">
    <property type="entry name" value="AKAP9/Pericentrin"/>
</dbReference>
<feature type="coiled-coil region" evidence="6">
    <location>
        <begin position="118"/>
        <end position="168"/>
    </location>
</feature>
<dbReference type="EMBL" id="JBDJPC010000006">
    <property type="protein sequence ID" value="KAL1497446.1"/>
    <property type="molecule type" value="Genomic_DNA"/>
</dbReference>
<keyword evidence="4 6" id="KW-0175">Coiled coil</keyword>
<organism evidence="9 10">
    <name type="scientific">Hypothenemus hampei</name>
    <name type="common">Coffee berry borer</name>
    <dbReference type="NCBI Taxonomy" id="57062"/>
    <lineage>
        <taxon>Eukaryota</taxon>
        <taxon>Metazoa</taxon>
        <taxon>Ecdysozoa</taxon>
        <taxon>Arthropoda</taxon>
        <taxon>Hexapoda</taxon>
        <taxon>Insecta</taxon>
        <taxon>Pterygota</taxon>
        <taxon>Neoptera</taxon>
        <taxon>Endopterygota</taxon>
        <taxon>Coleoptera</taxon>
        <taxon>Polyphaga</taxon>
        <taxon>Cucujiformia</taxon>
        <taxon>Curculionidae</taxon>
        <taxon>Scolytinae</taxon>
        <taxon>Hypothenemus</taxon>
    </lineage>
</organism>
<feature type="region of interest" description="Disordered" evidence="7">
    <location>
        <begin position="1056"/>
        <end position="1077"/>
    </location>
</feature>
<evidence type="ECO:0000256" key="2">
    <source>
        <dbReference type="ARBA" id="ARBA00022490"/>
    </source>
</evidence>
<proteinExistence type="predicted"/>
<feature type="coiled-coil region" evidence="6">
    <location>
        <begin position="1079"/>
        <end position="1190"/>
    </location>
</feature>
<feature type="coiled-coil region" evidence="6">
    <location>
        <begin position="528"/>
        <end position="593"/>
    </location>
</feature>
<keyword evidence="10" id="KW-1185">Reference proteome</keyword>
<feature type="region of interest" description="Disordered" evidence="7">
    <location>
        <begin position="1428"/>
        <end position="1462"/>
    </location>
</feature>
<dbReference type="PANTHER" id="PTHR44981">
    <property type="entry name" value="PERICENTRIN-LIKE PROTEIN, ISOFORM F"/>
    <property type="match status" value="1"/>
</dbReference>
<dbReference type="PANTHER" id="PTHR44981:SF2">
    <property type="entry name" value="PERICENTRIN-LIKE PROTEIN, ISOFORM F"/>
    <property type="match status" value="1"/>
</dbReference>
<reference evidence="9 10" key="1">
    <citation type="submission" date="2024-05" db="EMBL/GenBank/DDBJ databases">
        <title>Genetic variation in Jamaican populations of the coffee berry borer (Hypothenemus hampei).</title>
        <authorList>
            <person name="Errbii M."/>
            <person name="Myrie A."/>
        </authorList>
    </citation>
    <scope>NUCLEOTIDE SEQUENCE [LARGE SCALE GENOMIC DNA]</scope>
    <source>
        <strain evidence="9">JA-Hopewell-2020-01-JO</strain>
        <tissue evidence="9">Whole body</tissue>
    </source>
</reference>
<feature type="coiled-coil region" evidence="6">
    <location>
        <begin position="619"/>
        <end position="855"/>
    </location>
</feature>
<evidence type="ECO:0000256" key="3">
    <source>
        <dbReference type="ARBA" id="ARBA00022553"/>
    </source>
</evidence>
<keyword evidence="2" id="KW-0963">Cytoplasm</keyword>
<evidence type="ECO:0000313" key="9">
    <source>
        <dbReference type="EMBL" id="KAL1497446.1"/>
    </source>
</evidence>
<feature type="domain" description="Pericentrin/AKAP-450 centrosomal targeting" evidence="8">
    <location>
        <begin position="1276"/>
        <end position="1345"/>
    </location>
</feature>